<keyword evidence="3" id="KW-1185">Reference proteome</keyword>
<evidence type="ECO:0000313" key="3">
    <source>
        <dbReference type="Proteomes" id="UP000054558"/>
    </source>
</evidence>
<protein>
    <recommendedName>
        <fullName evidence="4">Late embryogenesis abundant protein</fullName>
    </recommendedName>
</protein>
<feature type="region of interest" description="Disordered" evidence="1">
    <location>
        <begin position="1"/>
        <end position="162"/>
    </location>
</feature>
<evidence type="ECO:0008006" key="4">
    <source>
        <dbReference type="Google" id="ProtNLM"/>
    </source>
</evidence>
<accession>A0A1Y1HZG3</accession>
<dbReference type="AlphaFoldDB" id="A0A1Y1HZG3"/>
<dbReference type="Proteomes" id="UP000054558">
    <property type="component" value="Unassembled WGS sequence"/>
</dbReference>
<gene>
    <name evidence="2" type="ORF">KFL_001070270</name>
</gene>
<evidence type="ECO:0000313" key="2">
    <source>
        <dbReference type="EMBL" id="GAQ82321.1"/>
    </source>
</evidence>
<organism evidence="2 3">
    <name type="scientific">Klebsormidium nitens</name>
    <name type="common">Green alga</name>
    <name type="synonym">Ulothrix nitens</name>
    <dbReference type="NCBI Taxonomy" id="105231"/>
    <lineage>
        <taxon>Eukaryota</taxon>
        <taxon>Viridiplantae</taxon>
        <taxon>Streptophyta</taxon>
        <taxon>Klebsormidiophyceae</taxon>
        <taxon>Klebsormidiales</taxon>
        <taxon>Klebsormidiaceae</taxon>
        <taxon>Klebsormidium</taxon>
    </lineage>
</organism>
<name>A0A1Y1HZG3_KLENI</name>
<dbReference type="EMBL" id="DF237056">
    <property type="protein sequence ID" value="GAQ82321.1"/>
    <property type="molecule type" value="Genomic_DNA"/>
</dbReference>
<proteinExistence type="predicted"/>
<evidence type="ECO:0000256" key="1">
    <source>
        <dbReference type="SAM" id="MobiDB-lite"/>
    </source>
</evidence>
<feature type="compositionally biased region" description="Basic and acidic residues" evidence="1">
    <location>
        <begin position="17"/>
        <end position="97"/>
    </location>
</feature>
<reference evidence="2 3" key="1">
    <citation type="journal article" date="2014" name="Nat. Commun.">
        <title>Klebsormidium flaccidum genome reveals primary factors for plant terrestrial adaptation.</title>
        <authorList>
            <person name="Hori K."/>
            <person name="Maruyama F."/>
            <person name="Fujisawa T."/>
            <person name="Togashi T."/>
            <person name="Yamamoto N."/>
            <person name="Seo M."/>
            <person name="Sato S."/>
            <person name="Yamada T."/>
            <person name="Mori H."/>
            <person name="Tajima N."/>
            <person name="Moriyama T."/>
            <person name="Ikeuchi M."/>
            <person name="Watanabe M."/>
            <person name="Wada H."/>
            <person name="Kobayashi K."/>
            <person name="Saito M."/>
            <person name="Masuda T."/>
            <person name="Sasaki-Sekimoto Y."/>
            <person name="Mashiguchi K."/>
            <person name="Awai K."/>
            <person name="Shimojima M."/>
            <person name="Masuda S."/>
            <person name="Iwai M."/>
            <person name="Nobusawa T."/>
            <person name="Narise T."/>
            <person name="Kondo S."/>
            <person name="Saito H."/>
            <person name="Sato R."/>
            <person name="Murakawa M."/>
            <person name="Ihara Y."/>
            <person name="Oshima-Yamada Y."/>
            <person name="Ohtaka K."/>
            <person name="Satoh M."/>
            <person name="Sonobe K."/>
            <person name="Ishii M."/>
            <person name="Ohtani R."/>
            <person name="Kanamori-Sato M."/>
            <person name="Honoki R."/>
            <person name="Miyazaki D."/>
            <person name="Mochizuki H."/>
            <person name="Umetsu J."/>
            <person name="Higashi K."/>
            <person name="Shibata D."/>
            <person name="Kamiya Y."/>
            <person name="Sato N."/>
            <person name="Nakamura Y."/>
            <person name="Tabata S."/>
            <person name="Ida S."/>
            <person name="Kurokawa K."/>
            <person name="Ohta H."/>
        </authorList>
    </citation>
    <scope>NUCLEOTIDE SEQUENCE [LARGE SCALE GENOMIC DNA]</scope>
    <source>
        <strain evidence="2 3">NIES-2285</strain>
    </source>
</reference>
<sequence length="162" mass="17195">MSSGQTTQHAKAAATEGFHHAHEQGEKAESGMKEKMQHMKEDAKETLKKMTHPFNKEKKAGDAAQAEAHKEMATEARQEKNAMHTERGQAARQDAEARYGGNPNSTGASLGQDAEAGRVHGGSTAEKVMDKITPGEGLTGTGPRGEYGNTGTGMGSNYGQQL</sequence>
<feature type="compositionally biased region" description="Gly residues" evidence="1">
    <location>
        <begin position="137"/>
        <end position="156"/>
    </location>
</feature>